<comment type="caution">
    <text evidence="1">The sequence shown here is derived from an EMBL/GenBank/DDBJ whole genome shotgun (WGS) entry which is preliminary data.</text>
</comment>
<dbReference type="EMBL" id="AVOT02006479">
    <property type="protein sequence ID" value="MBW0481684.1"/>
    <property type="molecule type" value="Genomic_DNA"/>
</dbReference>
<sequence>MTIIYKQGKSHTKADGLSRWPLDIVKNSPAYYSELAAKISIHIIEIDRKKKFRFANWAPENCTSDRGNTYSEGTETPILRISSSKLHNEFFNAVMKTYPKHKQSGILFQLLQQNYRSPEMESQLEELCLRDYDGQ</sequence>
<accession>A0A9Q3CD20</accession>
<evidence type="ECO:0000313" key="1">
    <source>
        <dbReference type="EMBL" id="MBW0481684.1"/>
    </source>
</evidence>
<keyword evidence="2" id="KW-1185">Reference proteome</keyword>
<dbReference type="Proteomes" id="UP000765509">
    <property type="component" value="Unassembled WGS sequence"/>
</dbReference>
<reference evidence="1" key="1">
    <citation type="submission" date="2021-03" db="EMBL/GenBank/DDBJ databases">
        <title>Draft genome sequence of rust myrtle Austropuccinia psidii MF-1, a brazilian biotype.</title>
        <authorList>
            <person name="Quecine M.C."/>
            <person name="Pachon D.M.R."/>
            <person name="Bonatelli M.L."/>
            <person name="Correr F.H."/>
            <person name="Franceschini L.M."/>
            <person name="Leite T.F."/>
            <person name="Margarido G.R.A."/>
            <person name="Almeida C.A."/>
            <person name="Ferrarezi J.A."/>
            <person name="Labate C.A."/>
        </authorList>
    </citation>
    <scope>NUCLEOTIDE SEQUENCE</scope>
    <source>
        <strain evidence="1">MF-1</strain>
    </source>
</reference>
<dbReference type="OrthoDB" id="420169at2759"/>
<proteinExistence type="predicted"/>
<organism evidence="1 2">
    <name type="scientific">Austropuccinia psidii MF-1</name>
    <dbReference type="NCBI Taxonomy" id="1389203"/>
    <lineage>
        <taxon>Eukaryota</taxon>
        <taxon>Fungi</taxon>
        <taxon>Dikarya</taxon>
        <taxon>Basidiomycota</taxon>
        <taxon>Pucciniomycotina</taxon>
        <taxon>Pucciniomycetes</taxon>
        <taxon>Pucciniales</taxon>
        <taxon>Sphaerophragmiaceae</taxon>
        <taxon>Austropuccinia</taxon>
    </lineage>
</organism>
<name>A0A9Q3CD20_9BASI</name>
<gene>
    <name evidence="1" type="ORF">O181_021399</name>
</gene>
<dbReference type="AlphaFoldDB" id="A0A9Q3CD20"/>
<evidence type="ECO:0000313" key="2">
    <source>
        <dbReference type="Proteomes" id="UP000765509"/>
    </source>
</evidence>
<protein>
    <submittedName>
        <fullName evidence="1">Uncharacterized protein</fullName>
    </submittedName>
</protein>